<evidence type="ECO:0000313" key="2">
    <source>
        <dbReference type="EMBL" id="MFD1374558.1"/>
    </source>
</evidence>
<organism evidence="2 3">
    <name type="scientific">Actinoplanes sichuanensis</name>
    <dbReference type="NCBI Taxonomy" id="512349"/>
    <lineage>
        <taxon>Bacteria</taxon>
        <taxon>Bacillati</taxon>
        <taxon>Actinomycetota</taxon>
        <taxon>Actinomycetes</taxon>
        <taxon>Micromonosporales</taxon>
        <taxon>Micromonosporaceae</taxon>
        <taxon>Actinoplanes</taxon>
    </lineage>
</organism>
<name>A0ABW4AVE6_9ACTN</name>
<proteinExistence type="predicted"/>
<reference evidence="3" key="1">
    <citation type="journal article" date="2019" name="Int. J. Syst. Evol. Microbiol.">
        <title>The Global Catalogue of Microorganisms (GCM) 10K type strain sequencing project: providing services to taxonomists for standard genome sequencing and annotation.</title>
        <authorList>
            <consortium name="The Broad Institute Genomics Platform"/>
            <consortium name="The Broad Institute Genome Sequencing Center for Infectious Disease"/>
            <person name="Wu L."/>
            <person name="Ma J."/>
        </authorList>
    </citation>
    <scope>NUCLEOTIDE SEQUENCE [LARGE SCALE GENOMIC DNA]</scope>
    <source>
        <strain evidence="3">CCM 7526</strain>
    </source>
</reference>
<dbReference type="EMBL" id="JBHTMK010000085">
    <property type="protein sequence ID" value="MFD1374558.1"/>
    <property type="molecule type" value="Genomic_DNA"/>
</dbReference>
<evidence type="ECO:0000256" key="1">
    <source>
        <dbReference type="SAM" id="SignalP"/>
    </source>
</evidence>
<comment type="caution">
    <text evidence="2">The sequence shown here is derived from an EMBL/GenBank/DDBJ whole genome shotgun (WGS) entry which is preliminary data.</text>
</comment>
<protein>
    <recommendedName>
        <fullName evidence="4">Secreted protein</fullName>
    </recommendedName>
</protein>
<feature type="signal peptide" evidence="1">
    <location>
        <begin position="1"/>
        <end position="24"/>
    </location>
</feature>
<dbReference type="Proteomes" id="UP001597183">
    <property type="component" value="Unassembled WGS sequence"/>
</dbReference>
<accession>A0ABW4AVE6</accession>
<keyword evidence="1" id="KW-0732">Signal</keyword>
<sequence length="250" mass="27341">MRSFLTAGIVAAVILGTGPSPAMASTAAPITASDRCKHLSGLPKHWCGIVDGNAKKLKTASERVRFYLEEVSKSVPPALPDLIRAWRDKIIPYADLIDTGLSHCDPSTWRSIGLDLIIDINRCREAVQPYVSLLAGATIDDKMALTAAQKLVVHLRDAGRVTEIPMADLMQAWRDRIIPYVDLIDTGLSNCDPSTWRTFGRDLATDINKCREAAQPYLSILAGATVDEKIGLIDCVAHPEMAGDIRCNWF</sequence>
<evidence type="ECO:0008006" key="4">
    <source>
        <dbReference type="Google" id="ProtNLM"/>
    </source>
</evidence>
<feature type="chain" id="PRO_5045221969" description="Secreted protein" evidence="1">
    <location>
        <begin position="25"/>
        <end position="250"/>
    </location>
</feature>
<gene>
    <name evidence="2" type="ORF">ACFQ5G_55295</name>
</gene>
<dbReference type="RefSeq" id="WP_317795645.1">
    <property type="nucleotide sequence ID" value="NZ_AP028461.1"/>
</dbReference>
<evidence type="ECO:0000313" key="3">
    <source>
        <dbReference type="Proteomes" id="UP001597183"/>
    </source>
</evidence>
<keyword evidence="3" id="KW-1185">Reference proteome</keyword>